<accession>A0A5B0DW61</accession>
<evidence type="ECO:0000256" key="1">
    <source>
        <dbReference type="SAM" id="Phobius"/>
    </source>
</evidence>
<dbReference type="AlphaFoldDB" id="A0A5B0DW61"/>
<gene>
    <name evidence="2" type="ORF">FPY71_11520</name>
</gene>
<feature type="transmembrane region" description="Helical" evidence="1">
    <location>
        <begin position="49"/>
        <end position="68"/>
    </location>
</feature>
<evidence type="ECO:0000313" key="3">
    <source>
        <dbReference type="Proteomes" id="UP000324738"/>
    </source>
</evidence>
<proteinExistence type="predicted"/>
<name>A0A5B0DW61_9HYPH</name>
<evidence type="ECO:0000313" key="2">
    <source>
        <dbReference type="EMBL" id="KAA0971067.1"/>
    </source>
</evidence>
<dbReference type="Proteomes" id="UP000324738">
    <property type="component" value="Unassembled WGS sequence"/>
</dbReference>
<organism evidence="2 3">
    <name type="scientific">Aureimonas fodinaquatilis</name>
    <dbReference type="NCBI Taxonomy" id="2565783"/>
    <lineage>
        <taxon>Bacteria</taxon>
        <taxon>Pseudomonadati</taxon>
        <taxon>Pseudomonadota</taxon>
        <taxon>Alphaproteobacteria</taxon>
        <taxon>Hyphomicrobiales</taxon>
        <taxon>Aurantimonadaceae</taxon>
        <taxon>Aureimonas</taxon>
    </lineage>
</organism>
<comment type="caution">
    <text evidence="2">The sequence shown here is derived from an EMBL/GenBank/DDBJ whole genome shotgun (WGS) entry which is preliminary data.</text>
</comment>
<keyword evidence="1" id="KW-0472">Membrane</keyword>
<dbReference type="EMBL" id="VTWH01000002">
    <property type="protein sequence ID" value="KAA0971067.1"/>
    <property type="molecule type" value="Genomic_DNA"/>
</dbReference>
<sequence>MSEHNTPSAQWAELPSDTREFLQRLERDDIALLESGIELVRSSVTVGKFVRWLAISIAGGFLGALLLWEGAIKLAGWVKGAGR</sequence>
<reference evidence="2 3" key="1">
    <citation type="submission" date="2019-08" db="EMBL/GenBank/DDBJ databases">
        <title>Aureimonas fodiniaquatilis sp. nov., isolated from a coal mine wastewater.</title>
        <authorList>
            <person name="Kim W."/>
        </authorList>
    </citation>
    <scope>NUCLEOTIDE SEQUENCE [LARGE SCALE GENOMIC DNA]</scope>
    <source>
        <strain evidence="2 3">CAU 1482</strain>
    </source>
</reference>
<keyword evidence="1" id="KW-0812">Transmembrane</keyword>
<dbReference type="OrthoDB" id="8373113at2"/>
<keyword evidence="3" id="KW-1185">Reference proteome</keyword>
<protein>
    <submittedName>
        <fullName evidence="2">Uncharacterized protein</fullName>
    </submittedName>
</protein>
<dbReference type="RefSeq" id="WP_149300378.1">
    <property type="nucleotide sequence ID" value="NZ_VTWH01000002.1"/>
</dbReference>
<keyword evidence="1" id="KW-1133">Transmembrane helix</keyword>